<reference evidence="9" key="2">
    <citation type="journal article" date="2022" name="Microbiol. Resour. Announc.">
        <title>Whole-Genome Sequence of Entomortierella parvispora E1425, a Mucoromycotan Fungus Associated with Burkholderiaceae-Related Endosymbiotic Bacteria.</title>
        <authorList>
            <person name="Herlambang A."/>
            <person name="Guo Y."/>
            <person name="Takashima Y."/>
            <person name="Narisawa K."/>
            <person name="Ohta H."/>
            <person name="Nishizawa T."/>
        </authorList>
    </citation>
    <scope>NUCLEOTIDE SEQUENCE</scope>
    <source>
        <strain evidence="9">E1425</strain>
    </source>
</reference>
<gene>
    <name evidence="9" type="ORF">EMPS_09335</name>
</gene>
<dbReference type="EMBL" id="BQFW01000013">
    <property type="protein sequence ID" value="GJJ76976.1"/>
    <property type="molecule type" value="Genomic_DNA"/>
</dbReference>
<dbReference type="GO" id="GO:0000139">
    <property type="term" value="C:Golgi membrane"/>
    <property type="evidence" value="ECO:0007669"/>
    <property type="project" value="UniProtKB-SubCell"/>
</dbReference>
<dbReference type="OrthoDB" id="46189at2759"/>
<evidence type="ECO:0000313" key="9">
    <source>
        <dbReference type="EMBL" id="GJJ76976.1"/>
    </source>
</evidence>
<dbReference type="AlphaFoldDB" id="A0A9P3LZY1"/>
<evidence type="ECO:0000256" key="3">
    <source>
        <dbReference type="ARBA" id="ARBA00020978"/>
    </source>
</evidence>
<dbReference type="Pfam" id="PF08700">
    <property type="entry name" value="VPS51_Exo84_N"/>
    <property type="match status" value="1"/>
</dbReference>
<evidence type="ECO:0000313" key="10">
    <source>
        <dbReference type="Proteomes" id="UP000827284"/>
    </source>
</evidence>
<dbReference type="GO" id="GO:0015031">
    <property type="term" value="P:protein transport"/>
    <property type="evidence" value="ECO:0007669"/>
    <property type="project" value="UniProtKB-KW"/>
</dbReference>
<protein>
    <recommendedName>
        <fullName evidence="3">Conserved oligomeric Golgi complex subunit 1</fullName>
    </recommendedName>
</protein>
<evidence type="ECO:0000256" key="8">
    <source>
        <dbReference type="SAM" id="MobiDB-lite"/>
    </source>
</evidence>
<proteinExistence type="inferred from homology"/>
<accession>A0A9P3LZY1</accession>
<feature type="compositionally biased region" description="Low complexity" evidence="8">
    <location>
        <begin position="739"/>
        <end position="762"/>
    </location>
</feature>
<dbReference type="GO" id="GO:0006891">
    <property type="term" value="P:intra-Golgi vesicle-mediated transport"/>
    <property type="evidence" value="ECO:0007669"/>
    <property type="project" value="InterPro"/>
</dbReference>
<dbReference type="Proteomes" id="UP000827284">
    <property type="component" value="Unassembled WGS sequence"/>
</dbReference>
<keyword evidence="6" id="KW-0333">Golgi apparatus</keyword>
<organism evidence="9 10">
    <name type="scientific">Entomortierella parvispora</name>
    <dbReference type="NCBI Taxonomy" id="205924"/>
    <lineage>
        <taxon>Eukaryota</taxon>
        <taxon>Fungi</taxon>
        <taxon>Fungi incertae sedis</taxon>
        <taxon>Mucoromycota</taxon>
        <taxon>Mortierellomycotina</taxon>
        <taxon>Mortierellomycetes</taxon>
        <taxon>Mortierellales</taxon>
        <taxon>Mortierellaceae</taxon>
        <taxon>Entomortierella</taxon>
    </lineage>
</organism>
<name>A0A9P3LZY1_9FUNG</name>
<evidence type="ECO:0000256" key="5">
    <source>
        <dbReference type="ARBA" id="ARBA00022927"/>
    </source>
</evidence>
<evidence type="ECO:0000256" key="2">
    <source>
        <dbReference type="ARBA" id="ARBA00006653"/>
    </source>
</evidence>
<evidence type="ECO:0000256" key="1">
    <source>
        <dbReference type="ARBA" id="ARBA00004395"/>
    </source>
</evidence>
<comment type="caution">
    <text evidence="9">The sequence shown here is derived from an EMBL/GenBank/DDBJ whole genome shotgun (WGS) entry which is preliminary data.</text>
</comment>
<keyword evidence="4" id="KW-0813">Transport</keyword>
<evidence type="ECO:0000256" key="4">
    <source>
        <dbReference type="ARBA" id="ARBA00022448"/>
    </source>
</evidence>
<dbReference type="PANTHER" id="PTHR31658:SF0">
    <property type="entry name" value="CONSERVED OLIGOMERIC GOLGI COMPLEX SUBUNIT 1"/>
    <property type="match status" value="1"/>
</dbReference>
<comment type="subcellular location">
    <subcellularLocation>
        <location evidence="1">Golgi apparatus membrane</location>
        <topology evidence="1">Peripheral membrane protein</topology>
    </subcellularLocation>
</comment>
<evidence type="ECO:0000256" key="6">
    <source>
        <dbReference type="ARBA" id="ARBA00023034"/>
    </source>
</evidence>
<keyword evidence="5" id="KW-0653">Protein transport</keyword>
<dbReference type="GO" id="GO:0017119">
    <property type="term" value="C:Golgi transport complex"/>
    <property type="evidence" value="ECO:0007669"/>
    <property type="project" value="InterPro"/>
</dbReference>
<feature type="region of interest" description="Disordered" evidence="8">
    <location>
        <begin position="736"/>
        <end position="765"/>
    </location>
</feature>
<reference evidence="9" key="1">
    <citation type="submission" date="2021-11" db="EMBL/GenBank/DDBJ databases">
        <authorList>
            <person name="Herlambang A."/>
            <person name="Guo Y."/>
            <person name="Takashima Y."/>
            <person name="Nishizawa T."/>
        </authorList>
    </citation>
    <scope>NUCLEOTIDE SEQUENCE</scope>
    <source>
        <strain evidence="9">E1425</strain>
    </source>
</reference>
<evidence type="ECO:0000256" key="7">
    <source>
        <dbReference type="ARBA" id="ARBA00023136"/>
    </source>
</evidence>
<sequence>MAVNDIRATGKVVDADELFMRLSVPELNVYERRTRTDIENKKQELRMMVGERYRDLIGAADCIVRMKETALSVQGNISKMRNSCDIHALKRSVATKTMKEQTGAVDDMKKSLYTSAAQIKLLADAPEQIWRNMESNHFLTASRVYLLSKAIYKNLDADANEETKRSVKVMETFPVVARQWDAVSHFKAQILQKSTRHLKLTKGSNSDVVETMCAIMLLDDVTIKDMFRLLLTQRQSAIKEALESRDGNSGDHILYAMEVLQSTLFHVAGVFLEPEQDQVSPFERHLKSLKHTFTSPSPIRTGSPSASSFKDEFSSAILQSSAPVSLSASVIPKLYPTTPNVHLLVRYLPESIQNFTPTLQLEGSRAQFSQKEVFDGIRLWMEDIRVMFSGALELLLQQVETSAEMVQIRARVWAALQQDEYALTSKSTKSPWNDVCRLLLGKTVSLWNEILRAGFSRAIQDIIVFSLEELSQQPEKVLRQRLGELDDEDDPNHDLGRFVWHDSAVTKGASLPSATEPLIQRIREYVGGKTDLVAQATKVFEEKLAAIRSDAERALVYNKEIAFGKVQDADEDDHDREESLDLFGARTDISQITEFYQGQFVECIKAYTFGLERLVQDAVRKPEKARLTISAMDRAMTIGRIASSIGSMGDALQRAMVPPRDRSSASTFARTRAQKANVESQVQGLVLGLQKVYLLSHESWISSVEWTFTRGIRHYLQYSSWTDLATLSWEPIPSANAVPSPKSSSMSKESSRPSSTSSSTAGEESKTLLPFHGSTLLMTALHQVVQEMHRVGTGFMRPELVRVLSAKLARVTFTTVEQFLKEVVVVSEEAQEQPSTANATRTLLSEKGALQLLFDVKFLNIVFQPSQDKEEVDQGLKKLVLSVMNTIKGHIDPINVAVFDKPLDINADRQYSRVAVLLGLLVQLNPVESKRKVNVVEKSPHVFAMPPLTARFTLLPIGQKMTGRVL</sequence>
<keyword evidence="10" id="KW-1185">Reference proteome</keyword>
<dbReference type="PANTHER" id="PTHR31658">
    <property type="entry name" value="CONSERVED OLIGOMERIC GOLGI COMPLEX SUBUNIT 1"/>
    <property type="match status" value="1"/>
</dbReference>
<dbReference type="InterPro" id="IPR033370">
    <property type="entry name" value="COG1"/>
</dbReference>
<keyword evidence="7" id="KW-0472">Membrane</keyword>
<comment type="similarity">
    <text evidence="2">Belongs to the COG1 family.</text>
</comment>